<dbReference type="InterPro" id="IPR046959">
    <property type="entry name" value="PRK1-6/SRF4-like"/>
</dbReference>
<evidence type="ECO:0000256" key="4">
    <source>
        <dbReference type="ARBA" id="ARBA00022692"/>
    </source>
</evidence>
<keyword evidence="6" id="KW-0677">Repeat</keyword>
<feature type="region of interest" description="Disordered" evidence="9">
    <location>
        <begin position="539"/>
        <end position="559"/>
    </location>
</feature>
<dbReference type="GO" id="GO:0005524">
    <property type="term" value="F:ATP binding"/>
    <property type="evidence" value="ECO:0007669"/>
    <property type="project" value="InterPro"/>
</dbReference>
<evidence type="ECO:0000259" key="12">
    <source>
        <dbReference type="PROSITE" id="PS50011"/>
    </source>
</evidence>
<dbReference type="PANTHER" id="PTHR48007">
    <property type="entry name" value="LEUCINE-RICH REPEAT RECEPTOR-LIKE PROTEIN KINASE PXC1"/>
    <property type="match status" value="1"/>
</dbReference>
<dbReference type="SUPFAM" id="SSF56112">
    <property type="entry name" value="Protein kinase-like (PK-like)"/>
    <property type="match status" value="1"/>
</dbReference>
<protein>
    <submittedName>
        <fullName evidence="13">OLC1v1037028C1</fullName>
    </submittedName>
</protein>
<sequence length="677" mass="73808">MPMEFRKSVFIAFELLIYSTFSFTISEALNSDGLSLLALKAAVTTDPKQVLATWKESDFTPCGWEGIKCDHSHQKVTTISLSHKGLIGYIPSELGTLSSLTSLTLSFNNFSKPIPVHLFNATSLSSLDLSHNSLSGPLPHQITALKNLTHLDLSSNQLNGSLPDALSNLTHLSGTLNFSCNKFSGEIPSSFGGFPVTLSLDFRENNLTGKIPQVEALLNQGPTAFSGNPYLCGFPLDNVPCSREPEAENPRILPNPQKPGILSDGIVEKGKTRNGTVTITLVSGISVVIAAVFVSVWVFRKKWNLMEDNIGTENLEKGLEKGKEKEKEKEKERQSSVTGSEEGQKGKFVVIDEGMELELEDLLRASAYVVGKSRSGIVYKVVVGGGSGSGGGGGGRRSSVGGSTIVAVRRLSDGDATMKLKEFEGEMENIGRIQHPNVVRLRAYYYASDEKLVVSDFISNGSLHNALHGGPANLLPPLCWAARLEIAQGVARGLTYIHECSPRKYVHGNIKSSKILLDEDLQPYVSGFGLRRLVSGTSKTSNAASRRQSSNQITVSPSSSTSSIMYMAPEARILGSKLTQKCDVYAYGILLLEMLTGRLPHCGPDDDDNRLESNIRKAFREERPLSEIIDPALLHEVHAKKQVLALFHIALNCTELDPELRPRMRLVSDNLDQIKWS</sequence>
<keyword evidence="7 10" id="KW-1133">Transmembrane helix</keyword>
<evidence type="ECO:0000256" key="5">
    <source>
        <dbReference type="ARBA" id="ARBA00022729"/>
    </source>
</evidence>
<dbReference type="PROSITE" id="PS51450">
    <property type="entry name" value="LRR"/>
    <property type="match status" value="1"/>
</dbReference>
<feature type="chain" id="PRO_5043942585" evidence="11">
    <location>
        <begin position="23"/>
        <end position="677"/>
    </location>
</feature>
<dbReference type="PROSITE" id="PS50011">
    <property type="entry name" value="PROTEIN_KINASE_DOM"/>
    <property type="match status" value="1"/>
</dbReference>
<feature type="domain" description="Protein kinase" evidence="12">
    <location>
        <begin position="364"/>
        <end position="674"/>
    </location>
</feature>
<keyword evidence="5 11" id="KW-0732">Signal</keyword>
<keyword evidence="2" id="KW-0597">Phosphoprotein</keyword>
<organism evidence="13 14">
    <name type="scientific">Oldenlandia corymbosa var. corymbosa</name>
    <dbReference type="NCBI Taxonomy" id="529605"/>
    <lineage>
        <taxon>Eukaryota</taxon>
        <taxon>Viridiplantae</taxon>
        <taxon>Streptophyta</taxon>
        <taxon>Embryophyta</taxon>
        <taxon>Tracheophyta</taxon>
        <taxon>Spermatophyta</taxon>
        <taxon>Magnoliopsida</taxon>
        <taxon>eudicotyledons</taxon>
        <taxon>Gunneridae</taxon>
        <taxon>Pentapetalae</taxon>
        <taxon>asterids</taxon>
        <taxon>lamiids</taxon>
        <taxon>Gentianales</taxon>
        <taxon>Rubiaceae</taxon>
        <taxon>Rubioideae</taxon>
        <taxon>Spermacoceae</taxon>
        <taxon>Hedyotis-Oldenlandia complex</taxon>
        <taxon>Oldenlandia</taxon>
    </lineage>
</organism>
<dbReference type="InterPro" id="IPR011009">
    <property type="entry name" value="Kinase-like_dom_sf"/>
</dbReference>
<feature type="compositionally biased region" description="Low complexity" evidence="9">
    <location>
        <begin position="548"/>
        <end position="559"/>
    </location>
</feature>
<reference evidence="13" key="1">
    <citation type="submission" date="2023-03" db="EMBL/GenBank/DDBJ databases">
        <authorList>
            <person name="Julca I."/>
        </authorList>
    </citation>
    <scope>NUCLEOTIDE SEQUENCE</scope>
</reference>
<keyword evidence="3" id="KW-0433">Leucine-rich repeat</keyword>
<dbReference type="EMBL" id="OX459120">
    <property type="protein sequence ID" value="CAI9100098.1"/>
    <property type="molecule type" value="Genomic_DNA"/>
</dbReference>
<dbReference type="SUPFAM" id="SSF52058">
    <property type="entry name" value="L domain-like"/>
    <property type="match status" value="1"/>
</dbReference>
<gene>
    <name evidence="13" type="ORF">OLC1_LOCUS10005</name>
</gene>
<dbReference type="Proteomes" id="UP001161247">
    <property type="component" value="Chromosome 3"/>
</dbReference>
<evidence type="ECO:0000313" key="13">
    <source>
        <dbReference type="EMBL" id="CAI9100098.1"/>
    </source>
</evidence>
<dbReference type="Pfam" id="PF00560">
    <property type="entry name" value="LRR_1"/>
    <property type="match status" value="2"/>
</dbReference>
<dbReference type="Pfam" id="PF08263">
    <property type="entry name" value="LRRNT_2"/>
    <property type="match status" value="1"/>
</dbReference>
<keyword evidence="14" id="KW-1185">Reference proteome</keyword>
<feature type="region of interest" description="Disordered" evidence="9">
    <location>
        <begin position="245"/>
        <end position="264"/>
    </location>
</feature>
<dbReference type="GO" id="GO:0006952">
    <property type="term" value="P:defense response"/>
    <property type="evidence" value="ECO:0007669"/>
    <property type="project" value="UniProtKB-ARBA"/>
</dbReference>
<feature type="transmembrane region" description="Helical" evidence="10">
    <location>
        <begin position="277"/>
        <end position="299"/>
    </location>
</feature>
<comment type="subcellular location">
    <subcellularLocation>
        <location evidence="1">Membrane</location>
        <topology evidence="1">Single-pass membrane protein</topology>
    </subcellularLocation>
</comment>
<evidence type="ECO:0000256" key="6">
    <source>
        <dbReference type="ARBA" id="ARBA00022737"/>
    </source>
</evidence>
<dbReference type="InterPro" id="IPR000719">
    <property type="entry name" value="Prot_kinase_dom"/>
</dbReference>
<evidence type="ECO:0000256" key="10">
    <source>
        <dbReference type="SAM" id="Phobius"/>
    </source>
</evidence>
<dbReference type="GO" id="GO:0004672">
    <property type="term" value="F:protein kinase activity"/>
    <property type="evidence" value="ECO:0007669"/>
    <property type="project" value="InterPro"/>
</dbReference>
<dbReference type="Pfam" id="PF07714">
    <property type="entry name" value="PK_Tyr_Ser-Thr"/>
    <property type="match status" value="1"/>
</dbReference>
<dbReference type="Gene3D" id="3.30.200.20">
    <property type="entry name" value="Phosphorylase Kinase, domain 1"/>
    <property type="match status" value="1"/>
</dbReference>
<dbReference type="InterPro" id="IPR001245">
    <property type="entry name" value="Ser-Thr/Tyr_kinase_cat_dom"/>
</dbReference>
<dbReference type="SMART" id="SM00369">
    <property type="entry name" value="LRR_TYP"/>
    <property type="match status" value="2"/>
</dbReference>
<feature type="signal peptide" evidence="11">
    <location>
        <begin position="1"/>
        <end position="22"/>
    </location>
</feature>
<evidence type="ECO:0000256" key="9">
    <source>
        <dbReference type="SAM" id="MobiDB-lite"/>
    </source>
</evidence>
<evidence type="ECO:0000256" key="8">
    <source>
        <dbReference type="ARBA" id="ARBA00023136"/>
    </source>
</evidence>
<dbReference type="FunFam" id="3.80.10.10:FF:000722">
    <property type="entry name" value="Leucine-rich repeat receptor-like protein kinase"/>
    <property type="match status" value="1"/>
</dbReference>
<feature type="compositionally biased region" description="Basic and acidic residues" evidence="9">
    <location>
        <begin position="317"/>
        <end position="334"/>
    </location>
</feature>
<dbReference type="InterPro" id="IPR003591">
    <property type="entry name" value="Leu-rich_rpt_typical-subtyp"/>
</dbReference>
<dbReference type="InterPro" id="IPR032675">
    <property type="entry name" value="LRR_dom_sf"/>
</dbReference>
<dbReference type="Pfam" id="PF13855">
    <property type="entry name" value="LRR_8"/>
    <property type="match status" value="1"/>
</dbReference>
<dbReference type="PRINTS" id="PR00019">
    <property type="entry name" value="LEURICHRPT"/>
</dbReference>
<evidence type="ECO:0000256" key="3">
    <source>
        <dbReference type="ARBA" id="ARBA00022614"/>
    </source>
</evidence>
<dbReference type="Gene3D" id="1.10.510.10">
    <property type="entry name" value="Transferase(Phosphotransferase) domain 1"/>
    <property type="match status" value="1"/>
</dbReference>
<evidence type="ECO:0000313" key="14">
    <source>
        <dbReference type="Proteomes" id="UP001161247"/>
    </source>
</evidence>
<dbReference type="InterPro" id="IPR001611">
    <property type="entry name" value="Leu-rich_rpt"/>
</dbReference>
<name>A0AAV1CY49_OLDCO</name>
<dbReference type="FunFam" id="3.80.10.10:FF:000129">
    <property type="entry name" value="Leucine-rich repeat receptor-like kinase"/>
    <property type="match status" value="1"/>
</dbReference>
<evidence type="ECO:0000256" key="7">
    <source>
        <dbReference type="ARBA" id="ARBA00022989"/>
    </source>
</evidence>
<dbReference type="AlphaFoldDB" id="A0AAV1CY49"/>
<keyword evidence="4 10" id="KW-0812">Transmembrane</keyword>
<evidence type="ECO:0000256" key="11">
    <source>
        <dbReference type="SAM" id="SignalP"/>
    </source>
</evidence>
<dbReference type="PANTHER" id="PTHR48007:SF8">
    <property type="entry name" value="RECEPTOR PROTEIN KINASE-LIKE PROTEIN ZAR1"/>
    <property type="match status" value="1"/>
</dbReference>
<feature type="region of interest" description="Disordered" evidence="9">
    <location>
        <begin position="317"/>
        <end position="342"/>
    </location>
</feature>
<proteinExistence type="predicted"/>
<dbReference type="InterPro" id="IPR013210">
    <property type="entry name" value="LRR_N_plant-typ"/>
</dbReference>
<keyword evidence="8 10" id="KW-0472">Membrane</keyword>
<dbReference type="GO" id="GO:0016020">
    <property type="term" value="C:membrane"/>
    <property type="evidence" value="ECO:0007669"/>
    <property type="project" value="UniProtKB-SubCell"/>
</dbReference>
<dbReference type="Gene3D" id="3.80.10.10">
    <property type="entry name" value="Ribonuclease Inhibitor"/>
    <property type="match status" value="2"/>
</dbReference>
<evidence type="ECO:0000256" key="2">
    <source>
        <dbReference type="ARBA" id="ARBA00022553"/>
    </source>
</evidence>
<dbReference type="GO" id="GO:0051707">
    <property type="term" value="P:response to other organism"/>
    <property type="evidence" value="ECO:0007669"/>
    <property type="project" value="UniProtKB-ARBA"/>
</dbReference>
<accession>A0AAV1CY49</accession>
<evidence type="ECO:0000256" key="1">
    <source>
        <dbReference type="ARBA" id="ARBA00004167"/>
    </source>
</evidence>